<dbReference type="SUPFAM" id="SSF55486">
    <property type="entry name" value="Metalloproteases ('zincins'), catalytic domain"/>
    <property type="match status" value="1"/>
</dbReference>
<dbReference type="PANTHER" id="PTHR47466:SF1">
    <property type="entry name" value="METALLOPROTEASE MEP1 (AFU_ORTHOLOGUE AFUA_1G07730)-RELATED"/>
    <property type="match status" value="1"/>
</dbReference>
<dbReference type="Pfam" id="PF18962">
    <property type="entry name" value="Por_Secre_tail"/>
    <property type="match status" value="1"/>
</dbReference>
<evidence type="ECO:0000256" key="6">
    <source>
        <dbReference type="ARBA" id="ARBA00022833"/>
    </source>
</evidence>
<dbReference type="GO" id="GO:0046872">
    <property type="term" value="F:metal ion binding"/>
    <property type="evidence" value="ECO:0007669"/>
    <property type="project" value="UniProtKB-KW"/>
</dbReference>
<comment type="similarity">
    <text evidence="1">Belongs to the peptidase M43B family.</text>
</comment>
<dbReference type="KEGG" id="fli:Fleli_0428"/>
<dbReference type="Gene3D" id="3.40.390.10">
    <property type="entry name" value="Collagenase (Catalytic Domain)"/>
    <property type="match status" value="1"/>
</dbReference>
<dbReference type="Proteomes" id="UP000006054">
    <property type="component" value="Chromosome"/>
</dbReference>
<dbReference type="SMART" id="SM00060">
    <property type="entry name" value="FN3"/>
    <property type="match status" value="1"/>
</dbReference>
<keyword evidence="11" id="KW-1185">Reference proteome</keyword>
<dbReference type="GO" id="GO:0008237">
    <property type="term" value="F:metallopeptidase activity"/>
    <property type="evidence" value="ECO:0007669"/>
    <property type="project" value="UniProtKB-KW"/>
</dbReference>
<dbReference type="HOGENOM" id="CLU_232900_0_0_10"/>
<dbReference type="CDD" id="cd04275">
    <property type="entry name" value="ZnMc_pappalysin_like"/>
    <property type="match status" value="1"/>
</dbReference>
<organism evidence="10 11">
    <name type="scientific">Bernardetia litoralis (strain ATCC 23117 / DSM 6794 / NBRC 15988 / NCIMB 1366 / Fx l1 / Sio-4)</name>
    <name type="common">Flexibacter litoralis</name>
    <dbReference type="NCBI Taxonomy" id="880071"/>
    <lineage>
        <taxon>Bacteria</taxon>
        <taxon>Pseudomonadati</taxon>
        <taxon>Bacteroidota</taxon>
        <taxon>Cytophagia</taxon>
        <taxon>Cytophagales</taxon>
        <taxon>Bernardetiaceae</taxon>
        <taxon>Bernardetia</taxon>
    </lineage>
</organism>
<evidence type="ECO:0000256" key="1">
    <source>
        <dbReference type="ARBA" id="ARBA00008721"/>
    </source>
</evidence>
<evidence type="ECO:0000256" key="5">
    <source>
        <dbReference type="ARBA" id="ARBA00022801"/>
    </source>
</evidence>
<keyword evidence="7" id="KW-0482">Metalloprotease</keyword>
<dbReference type="RefSeq" id="WP_014796364.1">
    <property type="nucleotide sequence ID" value="NC_018018.1"/>
</dbReference>
<dbReference type="EMBL" id="CP003345">
    <property type="protein sequence ID" value="AFM02904.1"/>
    <property type="molecule type" value="Genomic_DNA"/>
</dbReference>
<evidence type="ECO:0000256" key="3">
    <source>
        <dbReference type="ARBA" id="ARBA00022723"/>
    </source>
</evidence>
<sequence length="2065" mass="217417" precursor="true">MKRILLPLLGVIWFTFVTMSTGFAQQNGIIRCATMENDAELRANNPNLGTLDDMEQMLAPIIKDKQQVNPNAYVVDGVYIIPVVVHVIHDGEAIGVGNNISYALIESQIETLNDDFRRRTGTNGFNTHPDGADTKIEFRLAQRKPDGTAFTEIGVNRIDRNAQGWGALPYGTGFIDGTIKPYTTTTQGYDGSVYMSYWCVPISGGILGYAQFPQTTLSGMDCNAVDMVTDGVVMATSTVGGQTTPSSGSPYNLGRTATHEIGHWLGLRHIWGDGGCTVDDYCADTPTASAANYGCPTGTNSCTDSPVDDLDMVENYMDYTEDACMNIFTNDQKIRMRTILETTRFSLINSVASIPPNPSDAGVLNIITPIGDICSGTVTPSVRVKNYGSTVLTSVTIESRIGTTGAYTSQAFTGLNVAAGGTIDLVLNNITGVTFGTYTFEAKTILPNGVTDPYTPSDLSNSTFTLGDGSLPILADFEGADFPSTSWQLQNPGEDCNLWVADNSPTLIGADGNRTKAALVRHHSYTGTGQEDILISPSINLTTAGLTSAGIEFDLAYRQRNTSTSETLRIDVSTDCGATWIPTPIYSKTGTDLATVTTTSTAAFIPTVTNQWRRESVSLNAYIGQSIKVRFVTVNANGNNLWIDNIKIYDARPTIEFASITNTTTENSTSGTIDCRGYQDLDIPVSVTIAPSADVTTNISITSGTMNAQDYILQTPTLTFAAGSTASQNVVVRVFNDDALEIAEDLELTLSIVGTDAILGTNTVHTLTVNDNDDITQNVTQTLFSEDFEAYAAGAVSNGWTITTVGTANGSNNWVFGENGGMTGTRSAYITNNATTRNPSYTTSSTSRRRLVSPAISTVGATNLQLSFDFKVEGEGTTTIYDYGRLMYATSPTGTYTNITGPVDGTNNGTAANAAPFYGQSSATAYTVTLPAACQNQATLYLVWRWDNDGSVGTNPPFTVDNIVLTGDILQEYPVENTLTSKEVYLGANSTVYVISSNDKIMAKLENNTAHDYGCTTVAIDRIGTGQAAYTSTGAENGLTQKSFRITPTTISTEDIDVTLYYTNTEKIGWEAATGLSWTTDAKMHRTGGAISTITPTTPIANGTTNTDHALTTSTYLTTEHAAKASINNGLGNGNISSGFAIGNPSECGITAIAYVNQTACVDTNNKYTATITVTYTNPSGNLVVNGQTFTTTTSPQTITLTNLESDGNTVDVTASFSGNTACTMTSNALFTAPAACNIFTGTVTLGTITPTTYCAGTSISVPYTTSGTFGSINEFTAQLSDATGSFTTPTVTASGTSPISLAIPSGATAGTTYKVRVISTQPNATSAETTITINAAPNVTFTLPVSSLNRCSTGSAFALTGGLPAGGTYSGTGVTAGNFNPTTAGIGTHTITYSVTTGGCTSTATQDIVVSSPPTADYTNPPNICAVTTTATLTGGFPTGGVYSGTNVNSINGTFDAVAAGGAGTYILTYTVTIGSCTSSDTASVIVIDCPTGGGGGTTTPTVTTPTGFTATGVSTSQINLSWDAVSGATGYIIYIGNTVVTTINSGTTTTFEHTGLNADTRYSYRLVALNGSVRSQAVQANGNTFPNAPTVVSNTASCGTGSATIVLGGSGFIFNIYLDEIGGTPIAQTTNATYQTPVITQNTVYYISVMGIRGQESARTRVEAVVTPVIEATITEGSAIRNCDATTTLTANLVDSATYTWLINGVTIDNSNTNTFVVTRSGSYQVRITRGSCTAISAFSRVTLNYAPVAEISNGITTNFCENGVLRAREAANATYSWTFNNTVVGTDREVSVSQSGEYTLTVTEDGCSATDAIQVVVTSLPSVSVEASSATFCPDEEITLTTDQISGVTYDWSRNGRVIRRDAGNSITVTTGGDYSVAISQNGCSVSSAVINVERLSTLPAYLRTTETTLFVESESTISNVTWTIEGTDDASLEGQTTVTPIESAAYSALVTYENGCSIRTRTVQFNVPAPVVVGEDEEFIKALRIYPNPSTSGVFQIDLGQNIEKTTLILIDQLGRTLETVALPSNINSYQLDLSKYASALYTLQFKSEKGVITRKIVIEK</sequence>
<keyword evidence="4" id="KW-0732">Signal</keyword>
<evidence type="ECO:0000313" key="11">
    <source>
        <dbReference type="Proteomes" id="UP000006054"/>
    </source>
</evidence>
<feature type="domain" description="Fibronectin type-III" evidence="9">
    <location>
        <begin position="1506"/>
        <end position="1592"/>
    </location>
</feature>
<dbReference type="GO" id="GO:0006508">
    <property type="term" value="P:proteolysis"/>
    <property type="evidence" value="ECO:0007669"/>
    <property type="project" value="UniProtKB-KW"/>
</dbReference>
<dbReference type="eggNOG" id="COG3227">
    <property type="taxonomic scope" value="Bacteria"/>
</dbReference>
<dbReference type="STRING" id="880071.Fleli_0428"/>
<dbReference type="InterPro" id="IPR036116">
    <property type="entry name" value="FN3_sf"/>
</dbReference>
<dbReference type="Gene3D" id="2.60.120.260">
    <property type="entry name" value="Galactose-binding domain-like"/>
    <property type="match status" value="1"/>
</dbReference>
<dbReference type="eggNOG" id="COG3291">
    <property type="taxonomic scope" value="Bacteria"/>
</dbReference>
<gene>
    <name evidence="10" type="ordered locus">Fleli_0428</name>
</gene>
<dbReference type="CDD" id="cd00063">
    <property type="entry name" value="FN3"/>
    <property type="match status" value="1"/>
</dbReference>
<keyword evidence="2" id="KW-0645">Protease</keyword>
<dbReference type="PROSITE" id="PS50853">
    <property type="entry name" value="FN3"/>
    <property type="match status" value="1"/>
</dbReference>
<evidence type="ECO:0000256" key="4">
    <source>
        <dbReference type="ARBA" id="ARBA00022729"/>
    </source>
</evidence>
<dbReference type="Gene3D" id="2.60.40.2030">
    <property type="match status" value="1"/>
</dbReference>
<keyword evidence="6" id="KW-0862">Zinc</keyword>
<dbReference type="eggNOG" id="COG1404">
    <property type="taxonomic scope" value="Bacteria"/>
</dbReference>
<evidence type="ECO:0000313" key="10">
    <source>
        <dbReference type="EMBL" id="AFM02904.1"/>
    </source>
</evidence>
<dbReference type="OrthoDB" id="6278496at2"/>
<protein>
    <submittedName>
        <fullName evidence="10">Fibronectin type III domain-containing protein</fullName>
    </submittedName>
</protein>
<dbReference type="InterPro" id="IPR026444">
    <property type="entry name" value="Secre_tail"/>
</dbReference>
<keyword evidence="5" id="KW-0378">Hydrolase</keyword>
<dbReference type="InterPro" id="IPR003961">
    <property type="entry name" value="FN3_dom"/>
</dbReference>
<dbReference type="InterPro" id="IPR013783">
    <property type="entry name" value="Ig-like_fold"/>
</dbReference>
<dbReference type="eggNOG" id="COG4386">
    <property type="taxonomic scope" value="Bacteria"/>
</dbReference>
<dbReference type="Gene3D" id="2.60.40.10">
    <property type="entry name" value="Immunoglobulins"/>
    <property type="match status" value="2"/>
</dbReference>
<keyword evidence="3" id="KW-0479">Metal-binding</keyword>
<dbReference type="PATRIC" id="fig|880071.3.peg.404"/>
<dbReference type="Pfam" id="PF00041">
    <property type="entry name" value="fn3"/>
    <property type="match status" value="1"/>
</dbReference>
<dbReference type="PANTHER" id="PTHR47466">
    <property type="match status" value="1"/>
</dbReference>
<evidence type="ECO:0000256" key="8">
    <source>
        <dbReference type="ARBA" id="ARBA00023157"/>
    </source>
</evidence>
<dbReference type="InterPro" id="IPR008754">
    <property type="entry name" value="Peptidase_M43"/>
</dbReference>
<dbReference type="InterPro" id="IPR038081">
    <property type="entry name" value="CalX-like_sf"/>
</dbReference>
<keyword evidence="8" id="KW-1015">Disulfide bond</keyword>
<dbReference type="InterPro" id="IPR024079">
    <property type="entry name" value="MetalloPept_cat_dom_sf"/>
</dbReference>
<dbReference type="NCBIfam" id="TIGR04183">
    <property type="entry name" value="Por_Secre_tail"/>
    <property type="match status" value="1"/>
</dbReference>
<evidence type="ECO:0000256" key="7">
    <source>
        <dbReference type="ARBA" id="ARBA00023049"/>
    </source>
</evidence>
<dbReference type="Pfam" id="PF05572">
    <property type="entry name" value="Peptidase_M43"/>
    <property type="match status" value="1"/>
</dbReference>
<dbReference type="SUPFAM" id="SSF141072">
    <property type="entry name" value="CalX-like"/>
    <property type="match status" value="1"/>
</dbReference>
<dbReference type="SUPFAM" id="SSF49265">
    <property type="entry name" value="Fibronectin type III"/>
    <property type="match status" value="1"/>
</dbReference>
<reference evidence="11" key="1">
    <citation type="submission" date="2012-06" db="EMBL/GenBank/DDBJ databases">
        <title>The complete genome of Flexibacter litoralis DSM 6794.</title>
        <authorList>
            <person name="Lucas S."/>
            <person name="Copeland A."/>
            <person name="Lapidus A."/>
            <person name="Glavina del Rio T."/>
            <person name="Dalin E."/>
            <person name="Tice H."/>
            <person name="Bruce D."/>
            <person name="Goodwin L."/>
            <person name="Pitluck S."/>
            <person name="Peters L."/>
            <person name="Ovchinnikova G."/>
            <person name="Lu M."/>
            <person name="Kyrpides N."/>
            <person name="Mavromatis K."/>
            <person name="Ivanova N."/>
            <person name="Brettin T."/>
            <person name="Detter J.C."/>
            <person name="Han C."/>
            <person name="Larimer F."/>
            <person name="Land M."/>
            <person name="Hauser L."/>
            <person name="Markowitz V."/>
            <person name="Cheng J.-F."/>
            <person name="Hugenholtz P."/>
            <person name="Woyke T."/>
            <person name="Wu D."/>
            <person name="Spring S."/>
            <person name="Lang E."/>
            <person name="Kopitz M."/>
            <person name="Brambilla E."/>
            <person name="Klenk H.-P."/>
            <person name="Eisen J.A."/>
        </authorList>
    </citation>
    <scope>NUCLEOTIDE SEQUENCE [LARGE SCALE GENOMIC DNA]</scope>
    <source>
        <strain evidence="11">ATCC 23117 / DSM 6794 / NBRC 15988 / NCIMB 1366 / Sio-4</strain>
    </source>
</reference>
<evidence type="ECO:0000259" key="9">
    <source>
        <dbReference type="PROSITE" id="PS50853"/>
    </source>
</evidence>
<proteinExistence type="inferred from homology"/>
<accession>I4AG19</accession>
<evidence type="ECO:0000256" key="2">
    <source>
        <dbReference type="ARBA" id="ARBA00022670"/>
    </source>
</evidence>
<name>I4AG19_BERLS</name>